<proteinExistence type="predicted"/>
<dbReference type="AlphaFoldDB" id="A0A821LMF4"/>
<dbReference type="EMBL" id="CAJOBZ010000001">
    <property type="protein sequence ID" value="CAF4752768.1"/>
    <property type="molecule type" value="Genomic_DNA"/>
</dbReference>
<sequence length="93" mass="10987">MDNNSYHSVIVNKAPTTQNRKHKIREWLTLKNVQFEEYHTKAEPLCLVKRYKPEPIYEADEILKHVGDIMILHGHEVLRLPPYHCDLNAIELV</sequence>
<evidence type="ECO:0000313" key="1">
    <source>
        <dbReference type="EMBL" id="CAF4752768.1"/>
    </source>
</evidence>
<comment type="caution">
    <text evidence="1">The sequence shown here is derived from an EMBL/GenBank/DDBJ whole genome shotgun (WGS) entry which is preliminary data.</text>
</comment>
<dbReference type="OrthoDB" id="2266637at2759"/>
<dbReference type="GO" id="GO:0003676">
    <property type="term" value="F:nucleic acid binding"/>
    <property type="evidence" value="ECO:0007669"/>
    <property type="project" value="InterPro"/>
</dbReference>
<dbReference type="InterPro" id="IPR036397">
    <property type="entry name" value="RNaseH_sf"/>
</dbReference>
<dbReference type="PANTHER" id="PTHR33939">
    <property type="entry name" value="PROTEIN CBG22215"/>
    <property type="match status" value="1"/>
</dbReference>
<evidence type="ECO:0000313" key="2">
    <source>
        <dbReference type="Proteomes" id="UP000663880"/>
    </source>
</evidence>
<protein>
    <submittedName>
        <fullName evidence="1">Uncharacterized protein</fullName>
    </submittedName>
</protein>
<dbReference type="Gene3D" id="3.30.420.10">
    <property type="entry name" value="Ribonuclease H-like superfamily/Ribonuclease H"/>
    <property type="match status" value="1"/>
</dbReference>
<keyword evidence="2" id="KW-1185">Reference proteome</keyword>
<accession>A0A821LMF4</accession>
<reference evidence="1" key="1">
    <citation type="submission" date="2021-02" db="EMBL/GenBank/DDBJ databases">
        <authorList>
            <person name="Steward A R."/>
        </authorList>
    </citation>
    <scope>NUCLEOTIDE SEQUENCE</scope>
</reference>
<name>A0A821LMF4_9NEOP</name>
<gene>
    <name evidence="1" type="ORF">PMACD_LOCUS798</name>
</gene>
<organism evidence="1 2">
    <name type="scientific">Pieris macdunnoughi</name>
    <dbReference type="NCBI Taxonomy" id="345717"/>
    <lineage>
        <taxon>Eukaryota</taxon>
        <taxon>Metazoa</taxon>
        <taxon>Ecdysozoa</taxon>
        <taxon>Arthropoda</taxon>
        <taxon>Hexapoda</taxon>
        <taxon>Insecta</taxon>
        <taxon>Pterygota</taxon>
        <taxon>Neoptera</taxon>
        <taxon>Endopterygota</taxon>
        <taxon>Lepidoptera</taxon>
        <taxon>Glossata</taxon>
        <taxon>Ditrysia</taxon>
        <taxon>Papilionoidea</taxon>
        <taxon>Pieridae</taxon>
        <taxon>Pierinae</taxon>
        <taxon>Pieris</taxon>
    </lineage>
</organism>
<dbReference type="Proteomes" id="UP000663880">
    <property type="component" value="Unassembled WGS sequence"/>
</dbReference>
<dbReference type="PANTHER" id="PTHR33939:SF1">
    <property type="entry name" value="DUF4371 DOMAIN-CONTAINING PROTEIN"/>
    <property type="match status" value="1"/>
</dbReference>